<sequence>MTFTADNTQPAGSNNSVVENLPLRLHLRNTGFTFSLVNGVIRTDFINRLINTAAQHNVGPAAGHIGRDGHHTGATRFQNNLSFAFMLLGIEDIVGNAFLREQLGNEFGIFNRGRPEKHRLLTLIAGFDVFDNGGVFFFNRTINLILLINTNHFAMSRDNDRFQTVNILEFIRFRIGRPGHTGELFIHTEKVLERNGSHGLVFLLDLHPFLGFHSLMKTFAPATSRHQTAGKLVNNNHFSVLNNVMLIALEERMRSQRSIQMMHQNDIFRRVERFTFLHQTAFGQDSFQMLMTGFGDVDLMSLFIDPVIPFALFFQLTSQESRNIVNGLIEFRIVVSRSGNNQRRTGFVNQNRVNFVNNGVVQRTLTTVIDVILHVVAQIVKAELVIRPVRNIRGVRHALLFGRLTGKDLSDT</sequence>
<protein>
    <submittedName>
        <fullName evidence="1">Uncharacterized protein</fullName>
    </submittedName>
</protein>
<dbReference type="AlphaFoldDB" id="J9GFN9"/>
<dbReference type="EMBL" id="AMCI01001234">
    <property type="protein sequence ID" value="EJX06187.1"/>
    <property type="molecule type" value="Genomic_DNA"/>
</dbReference>
<gene>
    <name evidence="1" type="ORF">EVA_05705</name>
</gene>
<comment type="caution">
    <text evidence="1">The sequence shown here is derived from an EMBL/GenBank/DDBJ whole genome shotgun (WGS) entry which is preliminary data.</text>
</comment>
<organism evidence="1">
    <name type="scientific">gut metagenome</name>
    <dbReference type="NCBI Taxonomy" id="749906"/>
    <lineage>
        <taxon>unclassified sequences</taxon>
        <taxon>metagenomes</taxon>
        <taxon>organismal metagenomes</taxon>
    </lineage>
</organism>
<evidence type="ECO:0000313" key="1">
    <source>
        <dbReference type="EMBL" id="EJX06187.1"/>
    </source>
</evidence>
<proteinExistence type="predicted"/>
<name>J9GFN9_9ZZZZ</name>
<reference evidence="1" key="1">
    <citation type="journal article" date="2012" name="PLoS ONE">
        <title>Gene sets for utilization of primary and secondary nutrition supplies in the distal gut of endangered iberian lynx.</title>
        <authorList>
            <person name="Alcaide M."/>
            <person name="Messina E."/>
            <person name="Richter M."/>
            <person name="Bargiela R."/>
            <person name="Peplies J."/>
            <person name="Huws S.A."/>
            <person name="Newbold C.J."/>
            <person name="Golyshin P.N."/>
            <person name="Simon M.A."/>
            <person name="Lopez G."/>
            <person name="Yakimov M.M."/>
            <person name="Ferrer M."/>
        </authorList>
    </citation>
    <scope>NUCLEOTIDE SEQUENCE</scope>
</reference>
<accession>J9GFN9</accession>